<evidence type="ECO:0000256" key="1">
    <source>
        <dbReference type="SAM" id="Phobius"/>
    </source>
</evidence>
<protein>
    <submittedName>
        <fullName evidence="2">Uncharacterized membrane protein YesL</fullName>
    </submittedName>
</protein>
<evidence type="ECO:0000313" key="3">
    <source>
        <dbReference type="Proteomes" id="UP000198734"/>
    </source>
</evidence>
<accession>A0A1I5Y114</accession>
<organism evidence="2 3">
    <name type="scientific">Psychrobacillus psychrotolerans</name>
    <dbReference type="NCBI Taxonomy" id="126156"/>
    <lineage>
        <taxon>Bacteria</taxon>
        <taxon>Bacillati</taxon>
        <taxon>Bacillota</taxon>
        <taxon>Bacilli</taxon>
        <taxon>Bacillales</taxon>
        <taxon>Bacillaceae</taxon>
        <taxon>Psychrobacillus</taxon>
    </lineage>
</organism>
<dbReference type="InterPro" id="IPR006938">
    <property type="entry name" value="DUF624"/>
</dbReference>
<dbReference type="Proteomes" id="UP000198734">
    <property type="component" value="Unassembled WGS sequence"/>
</dbReference>
<sequence length="198" mass="23006">MVSSNNRLFEVLEYIVDLVLLNFLFIICSLPLVTAYPAFVALVGAIKDMSEGNQIPAWKQFFKNFFTYLKKGIKIWLILVVISIIIIGDMMAVNYLPNSLQNFLLPFNIIVAFLFLGIFSHLTKLIIMGEYRIKVLFIRSYILLFRQPLKPLLIIFIYSIIISLSVYLRFVPFIIAFSFLAFTCYFIMFAKEHEINNS</sequence>
<dbReference type="EMBL" id="FOXU01000002">
    <property type="protein sequence ID" value="SFQ37875.1"/>
    <property type="molecule type" value="Genomic_DNA"/>
</dbReference>
<feature type="transmembrane region" description="Helical" evidence="1">
    <location>
        <begin position="103"/>
        <end position="127"/>
    </location>
</feature>
<evidence type="ECO:0000313" key="2">
    <source>
        <dbReference type="EMBL" id="SFQ37875.1"/>
    </source>
</evidence>
<dbReference type="STRING" id="126156.SAMN05421670_1833"/>
<feature type="transmembrane region" description="Helical" evidence="1">
    <location>
        <begin position="148"/>
        <end position="167"/>
    </location>
</feature>
<keyword evidence="3" id="KW-1185">Reference proteome</keyword>
<feature type="transmembrane region" description="Helical" evidence="1">
    <location>
        <begin position="75"/>
        <end position="97"/>
    </location>
</feature>
<keyword evidence="1" id="KW-0812">Transmembrane</keyword>
<dbReference type="Pfam" id="PF04854">
    <property type="entry name" value="DUF624"/>
    <property type="match status" value="1"/>
</dbReference>
<keyword evidence="1" id="KW-1133">Transmembrane helix</keyword>
<dbReference type="AlphaFoldDB" id="A0A1I5Y114"/>
<feature type="transmembrane region" description="Helical" evidence="1">
    <location>
        <begin position="20"/>
        <end position="46"/>
    </location>
</feature>
<keyword evidence="1" id="KW-0472">Membrane</keyword>
<proteinExistence type="predicted"/>
<dbReference type="RefSeq" id="WP_093536372.1">
    <property type="nucleotide sequence ID" value="NZ_FOXU01000002.1"/>
</dbReference>
<name>A0A1I5Y114_9BACI</name>
<feature type="transmembrane region" description="Helical" evidence="1">
    <location>
        <begin position="173"/>
        <end position="190"/>
    </location>
</feature>
<reference evidence="3" key="1">
    <citation type="submission" date="2016-10" db="EMBL/GenBank/DDBJ databases">
        <authorList>
            <person name="Varghese N."/>
            <person name="Submissions S."/>
        </authorList>
    </citation>
    <scope>NUCLEOTIDE SEQUENCE [LARGE SCALE GENOMIC DNA]</scope>
    <source>
        <strain evidence="3">DSM 11706</strain>
    </source>
</reference>
<gene>
    <name evidence="2" type="ORF">SAMN05421670_1833</name>
</gene>